<dbReference type="EMBL" id="JARJCM010000001">
    <property type="protein sequence ID" value="KAJ7047651.1"/>
    <property type="molecule type" value="Genomic_DNA"/>
</dbReference>
<gene>
    <name evidence="1" type="ORF">C8F04DRAFT_935929</name>
</gene>
<evidence type="ECO:0000313" key="2">
    <source>
        <dbReference type="Proteomes" id="UP001218188"/>
    </source>
</evidence>
<protein>
    <submittedName>
        <fullName evidence="1">Uncharacterized protein</fullName>
    </submittedName>
</protein>
<sequence>MSLLPLRVAAQRVLSRASSSLSNRVVDTDSCGIPRRPTWSVNELLSSYPVPSLAPHTLKHLHDLSALIPPEENTPEYEKLKTGLEELIRLVEAVKVVDTEGVPVFGRADPGRPAEADTVDATAHEGGRSLLTHAARTHNGFYVVDADKPQ</sequence>
<comment type="caution">
    <text evidence="1">The sequence shown here is derived from an EMBL/GenBank/DDBJ whole genome shotgun (WGS) entry which is preliminary data.</text>
</comment>
<keyword evidence="2" id="KW-1185">Reference proteome</keyword>
<dbReference type="Proteomes" id="UP001218188">
    <property type="component" value="Unassembled WGS sequence"/>
</dbReference>
<evidence type="ECO:0000313" key="1">
    <source>
        <dbReference type="EMBL" id="KAJ7047651.1"/>
    </source>
</evidence>
<accession>A0AAD6TLP3</accession>
<dbReference type="AlphaFoldDB" id="A0AAD6TLP3"/>
<reference evidence="1" key="1">
    <citation type="submission" date="2023-03" db="EMBL/GenBank/DDBJ databases">
        <title>Massive genome expansion in bonnet fungi (Mycena s.s.) driven by repeated elements and novel gene families across ecological guilds.</title>
        <authorList>
            <consortium name="Lawrence Berkeley National Laboratory"/>
            <person name="Harder C.B."/>
            <person name="Miyauchi S."/>
            <person name="Viragh M."/>
            <person name="Kuo A."/>
            <person name="Thoen E."/>
            <person name="Andreopoulos B."/>
            <person name="Lu D."/>
            <person name="Skrede I."/>
            <person name="Drula E."/>
            <person name="Henrissat B."/>
            <person name="Morin E."/>
            <person name="Kohler A."/>
            <person name="Barry K."/>
            <person name="LaButti K."/>
            <person name="Morin E."/>
            <person name="Salamov A."/>
            <person name="Lipzen A."/>
            <person name="Mereny Z."/>
            <person name="Hegedus B."/>
            <person name="Baldrian P."/>
            <person name="Stursova M."/>
            <person name="Weitz H."/>
            <person name="Taylor A."/>
            <person name="Grigoriev I.V."/>
            <person name="Nagy L.G."/>
            <person name="Martin F."/>
            <person name="Kauserud H."/>
        </authorList>
    </citation>
    <scope>NUCLEOTIDE SEQUENCE</scope>
    <source>
        <strain evidence="1">CBHHK200</strain>
    </source>
</reference>
<name>A0AAD6TLP3_9AGAR</name>
<organism evidence="1 2">
    <name type="scientific">Mycena alexandri</name>
    <dbReference type="NCBI Taxonomy" id="1745969"/>
    <lineage>
        <taxon>Eukaryota</taxon>
        <taxon>Fungi</taxon>
        <taxon>Dikarya</taxon>
        <taxon>Basidiomycota</taxon>
        <taxon>Agaricomycotina</taxon>
        <taxon>Agaricomycetes</taxon>
        <taxon>Agaricomycetidae</taxon>
        <taxon>Agaricales</taxon>
        <taxon>Marasmiineae</taxon>
        <taxon>Mycenaceae</taxon>
        <taxon>Mycena</taxon>
    </lineage>
</organism>
<proteinExistence type="predicted"/>